<evidence type="ECO:0000256" key="3">
    <source>
        <dbReference type="ARBA" id="ARBA00022840"/>
    </source>
</evidence>
<keyword evidence="3 5" id="KW-0067">ATP-binding</keyword>
<dbReference type="PROSITE" id="PS00211">
    <property type="entry name" value="ABC_TRANSPORTER_1"/>
    <property type="match status" value="1"/>
</dbReference>
<dbReference type="InterPro" id="IPR027417">
    <property type="entry name" value="P-loop_NTPase"/>
</dbReference>
<evidence type="ECO:0000313" key="5">
    <source>
        <dbReference type="EMBL" id="MBO8436574.1"/>
    </source>
</evidence>
<keyword evidence="1" id="KW-0813">Transport</keyword>
<accession>A0A9D9E3T1</accession>
<keyword evidence="2" id="KW-0547">Nucleotide-binding</keyword>
<dbReference type="InterPro" id="IPR050166">
    <property type="entry name" value="ABC_transporter_ATP-bind"/>
</dbReference>
<dbReference type="EMBL" id="JADIMT010000071">
    <property type="protein sequence ID" value="MBO8436574.1"/>
    <property type="molecule type" value="Genomic_DNA"/>
</dbReference>
<gene>
    <name evidence="5" type="ORF">IAA97_06305</name>
</gene>
<dbReference type="GO" id="GO:0016887">
    <property type="term" value="F:ATP hydrolysis activity"/>
    <property type="evidence" value="ECO:0007669"/>
    <property type="project" value="InterPro"/>
</dbReference>
<dbReference type="Proteomes" id="UP000823615">
    <property type="component" value="Unassembled WGS sequence"/>
</dbReference>
<feature type="domain" description="ABC transporter" evidence="4">
    <location>
        <begin position="1"/>
        <end position="186"/>
    </location>
</feature>
<dbReference type="GO" id="GO:0005524">
    <property type="term" value="F:ATP binding"/>
    <property type="evidence" value="ECO:0007669"/>
    <property type="project" value="UniProtKB-KW"/>
</dbReference>
<reference evidence="5" key="1">
    <citation type="submission" date="2020-10" db="EMBL/GenBank/DDBJ databases">
        <authorList>
            <person name="Gilroy R."/>
        </authorList>
    </citation>
    <scope>NUCLEOTIDE SEQUENCE</scope>
    <source>
        <strain evidence="5">7293</strain>
    </source>
</reference>
<dbReference type="InterPro" id="IPR003593">
    <property type="entry name" value="AAA+_ATPase"/>
</dbReference>
<dbReference type="SMART" id="SM00382">
    <property type="entry name" value="AAA"/>
    <property type="match status" value="1"/>
</dbReference>
<dbReference type="Gene3D" id="3.40.50.300">
    <property type="entry name" value="P-loop containing nucleotide triphosphate hydrolases"/>
    <property type="match status" value="1"/>
</dbReference>
<dbReference type="Pfam" id="PF00005">
    <property type="entry name" value="ABC_tran"/>
    <property type="match status" value="1"/>
</dbReference>
<evidence type="ECO:0000313" key="6">
    <source>
        <dbReference type="Proteomes" id="UP000823615"/>
    </source>
</evidence>
<comment type="caution">
    <text evidence="5">The sequence shown here is derived from an EMBL/GenBank/DDBJ whole genome shotgun (WGS) entry which is preliminary data.</text>
</comment>
<reference evidence="5" key="2">
    <citation type="journal article" date="2021" name="PeerJ">
        <title>Extensive microbial diversity within the chicken gut microbiome revealed by metagenomics and culture.</title>
        <authorList>
            <person name="Gilroy R."/>
            <person name="Ravi A."/>
            <person name="Getino M."/>
            <person name="Pursley I."/>
            <person name="Horton D.L."/>
            <person name="Alikhan N.F."/>
            <person name="Baker D."/>
            <person name="Gharbi K."/>
            <person name="Hall N."/>
            <person name="Watson M."/>
            <person name="Adriaenssens E.M."/>
            <person name="Foster-Nyarko E."/>
            <person name="Jarju S."/>
            <person name="Secka A."/>
            <person name="Antonio M."/>
            <person name="Oren A."/>
            <person name="Chaudhuri R.R."/>
            <person name="La Ragione R."/>
            <person name="Hildebrand F."/>
            <person name="Pallen M.J."/>
        </authorList>
    </citation>
    <scope>NUCLEOTIDE SEQUENCE</scope>
    <source>
        <strain evidence="5">7293</strain>
    </source>
</reference>
<dbReference type="SUPFAM" id="SSF52540">
    <property type="entry name" value="P-loop containing nucleoside triphosphate hydrolases"/>
    <property type="match status" value="1"/>
</dbReference>
<proteinExistence type="predicted"/>
<dbReference type="PANTHER" id="PTHR42788">
    <property type="entry name" value="TAURINE IMPORT ATP-BINDING PROTEIN-RELATED"/>
    <property type="match status" value="1"/>
</dbReference>
<dbReference type="InterPro" id="IPR017871">
    <property type="entry name" value="ABC_transporter-like_CS"/>
</dbReference>
<evidence type="ECO:0000256" key="2">
    <source>
        <dbReference type="ARBA" id="ARBA00022741"/>
    </source>
</evidence>
<dbReference type="AlphaFoldDB" id="A0A9D9E3T1"/>
<dbReference type="InterPro" id="IPR003439">
    <property type="entry name" value="ABC_transporter-like_ATP-bd"/>
</dbReference>
<evidence type="ECO:0000256" key="1">
    <source>
        <dbReference type="ARBA" id="ARBA00022448"/>
    </source>
</evidence>
<sequence>MKAFIEEKRFDSKIIFKDASFSIPKLSHTAVVGPSGCGKTTLMRILSGLDCDFKGTIEDKAEFPLILFQEDRLQERISVLSNLMAVTDDRSKALEMLSLLSLRGEEKSIVHTLSGGMKRRVAIARVLLLDSDYLFLDEPFRALDSKLRTVASKLILEYAKGRTLVFVTHDEGDLTLLEADSVIKLG</sequence>
<organism evidence="5 6">
    <name type="scientific">Candidatus Ornithospirochaeta stercoripullorum</name>
    <dbReference type="NCBI Taxonomy" id="2840899"/>
    <lineage>
        <taxon>Bacteria</taxon>
        <taxon>Pseudomonadati</taxon>
        <taxon>Spirochaetota</taxon>
        <taxon>Spirochaetia</taxon>
        <taxon>Spirochaetales</taxon>
        <taxon>Spirochaetaceae</taxon>
        <taxon>Spirochaetaceae incertae sedis</taxon>
        <taxon>Candidatus Ornithospirochaeta</taxon>
    </lineage>
</organism>
<name>A0A9D9E3T1_9SPIO</name>
<protein>
    <submittedName>
        <fullName evidence="5">ABC transporter ATP-binding protein</fullName>
    </submittedName>
</protein>
<dbReference type="PROSITE" id="PS50893">
    <property type="entry name" value="ABC_TRANSPORTER_2"/>
    <property type="match status" value="1"/>
</dbReference>
<evidence type="ECO:0000259" key="4">
    <source>
        <dbReference type="PROSITE" id="PS50893"/>
    </source>
</evidence>
<dbReference type="PANTHER" id="PTHR42788:SF13">
    <property type="entry name" value="ALIPHATIC SULFONATES IMPORT ATP-BINDING PROTEIN SSUB"/>
    <property type="match status" value="1"/>
</dbReference>